<dbReference type="Pfam" id="PF01757">
    <property type="entry name" value="Acyl_transf_3"/>
    <property type="match status" value="1"/>
</dbReference>
<feature type="transmembrane region" description="Helical" evidence="1">
    <location>
        <begin position="321"/>
        <end position="340"/>
    </location>
</feature>
<evidence type="ECO:0000313" key="4">
    <source>
        <dbReference type="Proteomes" id="UP000193335"/>
    </source>
</evidence>
<feature type="transmembrane region" description="Helical" evidence="1">
    <location>
        <begin position="220"/>
        <end position="241"/>
    </location>
</feature>
<keyword evidence="1" id="KW-1133">Transmembrane helix</keyword>
<dbReference type="Proteomes" id="UP000193335">
    <property type="component" value="Unassembled WGS sequence"/>
</dbReference>
<keyword evidence="1" id="KW-0812">Transmembrane</keyword>
<proteinExistence type="predicted"/>
<evidence type="ECO:0000259" key="2">
    <source>
        <dbReference type="Pfam" id="PF01757"/>
    </source>
</evidence>
<dbReference type="InterPro" id="IPR050879">
    <property type="entry name" value="Acyltransferase_3"/>
</dbReference>
<feature type="transmembrane region" description="Helical" evidence="1">
    <location>
        <begin position="58"/>
        <end position="76"/>
    </location>
</feature>
<dbReference type="PANTHER" id="PTHR23028">
    <property type="entry name" value="ACETYLTRANSFERASE"/>
    <property type="match status" value="1"/>
</dbReference>
<organism evidence="3 4">
    <name type="scientific">Bradyrhizobium japonicum</name>
    <dbReference type="NCBI Taxonomy" id="375"/>
    <lineage>
        <taxon>Bacteria</taxon>
        <taxon>Pseudomonadati</taxon>
        <taxon>Pseudomonadota</taxon>
        <taxon>Alphaproteobacteria</taxon>
        <taxon>Hyphomicrobiales</taxon>
        <taxon>Nitrobacteraceae</taxon>
        <taxon>Bradyrhizobium</taxon>
    </lineage>
</organism>
<evidence type="ECO:0000313" key="3">
    <source>
        <dbReference type="EMBL" id="OSJ35131.1"/>
    </source>
</evidence>
<dbReference type="InterPro" id="IPR002656">
    <property type="entry name" value="Acyl_transf_3_dom"/>
</dbReference>
<keyword evidence="1" id="KW-0472">Membrane</keyword>
<feature type="transmembrane region" description="Helical" evidence="1">
    <location>
        <begin position="20"/>
        <end position="38"/>
    </location>
</feature>
<dbReference type="AlphaFoldDB" id="A0A1Y2JTF3"/>
<feature type="domain" description="Acyltransferase 3" evidence="2">
    <location>
        <begin position="13"/>
        <end position="335"/>
    </location>
</feature>
<feature type="transmembrane region" description="Helical" evidence="1">
    <location>
        <begin position="253"/>
        <end position="271"/>
    </location>
</feature>
<sequence length="363" mass="40480">MSEGRVKSGNPIQSIQVMRGLASVSVVAFHVGLIMAHVEYGGLHPFGWIEAVASRGWFGVNFFFVLSGFIIFLAHAKDIAKPRQLTTYLWRRFSRVYPAYWAFLTLFIAAAFAGVGKINFGITWGDLLSSYTLLRWVNEPSLPLKVAWTLLFEVLFYCIFAIAILNRAAGAVVLACWFVAIMISSFLLHSLDMGWMSMWNINFFFGMLAYLAYRQLPDWLGLPIGTLGIFLLVALAPRAAYESIEAQQGLPKDLLALGVPFFLILLGFALAERRHGFVPSWPLLVLGEASYAIYLVHSAAISILCQIFFRFQIGQSSPNLVFWFIFPAAVVAGVLAHFLIERPLTQLIRRGKPEGAQLAAGFR</sequence>
<accession>A0A1Y2JTF3</accession>
<dbReference type="EMBL" id="NAFL01000222">
    <property type="protein sequence ID" value="OSJ35131.1"/>
    <property type="molecule type" value="Genomic_DNA"/>
</dbReference>
<evidence type="ECO:0000256" key="1">
    <source>
        <dbReference type="SAM" id="Phobius"/>
    </source>
</evidence>
<reference evidence="3 4" key="1">
    <citation type="submission" date="2017-03" db="EMBL/GenBank/DDBJ databases">
        <title>Whole genome sequences of fourteen strains of Bradyrhizobium canariense and one strain of Bradyrhizobium japonicum isolated from Lupinus (Papilionoideae: Genisteae) species in Algeria.</title>
        <authorList>
            <person name="Crovadore J."/>
            <person name="Chekireb D."/>
            <person name="Brachmann A."/>
            <person name="Chablais R."/>
            <person name="Cochard B."/>
            <person name="Lefort F."/>
        </authorList>
    </citation>
    <scope>NUCLEOTIDE SEQUENCE [LARGE SCALE GENOMIC DNA]</scope>
    <source>
        <strain evidence="3 4">UBMA197</strain>
    </source>
</reference>
<dbReference type="GO" id="GO:0016747">
    <property type="term" value="F:acyltransferase activity, transferring groups other than amino-acyl groups"/>
    <property type="evidence" value="ECO:0007669"/>
    <property type="project" value="InterPro"/>
</dbReference>
<feature type="transmembrane region" description="Helical" evidence="1">
    <location>
        <begin position="97"/>
        <end position="122"/>
    </location>
</feature>
<feature type="transmembrane region" description="Helical" evidence="1">
    <location>
        <begin position="194"/>
        <end position="213"/>
    </location>
</feature>
<comment type="caution">
    <text evidence="3">The sequence shown here is derived from an EMBL/GenBank/DDBJ whole genome shotgun (WGS) entry which is preliminary data.</text>
</comment>
<feature type="transmembrane region" description="Helical" evidence="1">
    <location>
        <begin position="283"/>
        <end position="309"/>
    </location>
</feature>
<dbReference type="PANTHER" id="PTHR23028:SF131">
    <property type="entry name" value="BLR2367 PROTEIN"/>
    <property type="match status" value="1"/>
</dbReference>
<feature type="transmembrane region" description="Helical" evidence="1">
    <location>
        <begin position="171"/>
        <end position="188"/>
    </location>
</feature>
<dbReference type="RefSeq" id="WP_085399359.1">
    <property type="nucleotide sequence ID" value="NZ_NAFL01000222.1"/>
</dbReference>
<gene>
    <name evidence="3" type="ORF">BSZ19_09490</name>
</gene>
<feature type="transmembrane region" description="Helical" evidence="1">
    <location>
        <begin position="142"/>
        <end position="164"/>
    </location>
</feature>
<protein>
    <recommendedName>
        <fullName evidence="2">Acyltransferase 3 domain-containing protein</fullName>
    </recommendedName>
</protein>
<dbReference type="GO" id="GO:0016020">
    <property type="term" value="C:membrane"/>
    <property type="evidence" value="ECO:0007669"/>
    <property type="project" value="TreeGrafter"/>
</dbReference>
<dbReference type="GO" id="GO:0000271">
    <property type="term" value="P:polysaccharide biosynthetic process"/>
    <property type="evidence" value="ECO:0007669"/>
    <property type="project" value="TreeGrafter"/>
</dbReference>
<name>A0A1Y2JTF3_BRAJP</name>